<name>A0A0F9GBC2_9ZZZZ</name>
<reference evidence="2" key="1">
    <citation type="journal article" date="2015" name="Nature">
        <title>Complex archaea that bridge the gap between prokaryotes and eukaryotes.</title>
        <authorList>
            <person name="Spang A."/>
            <person name="Saw J.H."/>
            <person name="Jorgensen S.L."/>
            <person name="Zaremba-Niedzwiedzka K."/>
            <person name="Martijn J."/>
            <person name="Lind A.E."/>
            <person name="van Eijk R."/>
            <person name="Schleper C."/>
            <person name="Guy L."/>
            <person name="Ettema T.J."/>
        </authorList>
    </citation>
    <scope>NUCLEOTIDE SEQUENCE</scope>
</reference>
<evidence type="ECO:0000313" key="2">
    <source>
        <dbReference type="EMBL" id="KKL87771.1"/>
    </source>
</evidence>
<dbReference type="AlphaFoldDB" id="A0A0F9GBC2"/>
<feature type="domain" description="FMN-binding" evidence="1">
    <location>
        <begin position="95"/>
        <end position="176"/>
    </location>
</feature>
<dbReference type="PROSITE" id="PS51257">
    <property type="entry name" value="PROKAR_LIPOPROTEIN"/>
    <property type="match status" value="1"/>
</dbReference>
<dbReference type="GO" id="GO:0016020">
    <property type="term" value="C:membrane"/>
    <property type="evidence" value="ECO:0007669"/>
    <property type="project" value="InterPro"/>
</dbReference>
<protein>
    <recommendedName>
        <fullName evidence="1">FMN-binding domain-containing protein</fullName>
    </recommendedName>
</protein>
<organism evidence="2">
    <name type="scientific">marine sediment metagenome</name>
    <dbReference type="NCBI Taxonomy" id="412755"/>
    <lineage>
        <taxon>unclassified sequences</taxon>
        <taxon>metagenomes</taxon>
        <taxon>ecological metagenomes</taxon>
    </lineage>
</organism>
<dbReference type="Pfam" id="PF04205">
    <property type="entry name" value="FMN_bind"/>
    <property type="match status" value="1"/>
</dbReference>
<proteinExistence type="predicted"/>
<evidence type="ECO:0000259" key="1">
    <source>
        <dbReference type="SMART" id="SM00900"/>
    </source>
</evidence>
<dbReference type="SMART" id="SM00900">
    <property type="entry name" value="FMN_bind"/>
    <property type="match status" value="1"/>
</dbReference>
<dbReference type="EMBL" id="LAZR01020743">
    <property type="protein sequence ID" value="KKL87771.1"/>
    <property type="molecule type" value="Genomic_DNA"/>
</dbReference>
<accession>A0A0F9GBC2</accession>
<dbReference type="InterPro" id="IPR007329">
    <property type="entry name" value="FMN-bd"/>
</dbReference>
<comment type="caution">
    <text evidence="2">The sequence shown here is derived from an EMBL/GenBank/DDBJ whole genome shotgun (WGS) entry which is preliminary data.</text>
</comment>
<sequence>MRKILIPLTFIVTIIASLSLLAFVTSCVTSNDSFRTGGKMTAVRQIFPSATDIAEIPFFISQGAQVSGRPDDAKISEIKGYSGLLGYCVESEVVSRSGPFRIRVLLNPQLYVKQATVISYPWKRGRDVGRRVFTDQFTGKGPGDAIRLGRDIDAMTGATISSRVMTRGVRDAIELVRNLINESI</sequence>
<dbReference type="GO" id="GO:0010181">
    <property type="term" value="F:FMN binding"/>
    <property type="evidence" value="ECO:0007669"/>
    <property type="project" value="InterPro"/>
</dbReference>
<gene>
    <name evidence="2" type="ORF">LCGC14_1931350</name>
</gene>